<evidence type="ECO:0000313" key="3">
    <source>
        <dbReference type="Proteomes" id="UP000477722"/>
    </source>
</evidence>
<feature type="transmembrane region" description="Helical" evidence="1">
    <location>
        <begin position="166"/>
        <end position="183"/>
    </location>
</feature>
<feature type="transmembrane region" description="Helical" evidence="1">
    <location>
        <begin position="12"/>
        <end position="32"/>
    </location>
</feature>
<sequence length="229" mass="25494">MRGRDTAEEGRTATPLELLYDLCYVVAIAQIGLQLEHAVAEHHYATAVTGFGFAFFAVWWAWMNFTWFASAYDTDDVPYRLGRLVQITGVLVIASGVPRAFEDLDFTVPILGYAIIRIVAIAEWLRAGVQTRDPGQRTAAFRYARGIAFAQAGWIAWLFLPDAWRTGWAVAFIVVELLVPPYAERHARTPWHAHHISERYGLFTIIVLGESITAATVGIQQAVDGKAEA</sequence>
<comment type="caution">
    <text evidence="2">The sequence shown here is derived from an EMBL/GenBank/DDBJ whole genome shotgun (WGS) entry which is preliminary data.</text>
</comment>
<feature type="transmembrane region" description="Helical" evidence="1">
    <location>
        <begin position="110"/>
        <end position="129"/>
    </location>
</feature>
<feature type="non-terminal residue" evidence="2">
    <location>
        <position position="229"/>
    </location>
</feature>
<keyword evidence="1" id="KW-0472">Membrane</keyword>
<accession>A0A6G4X2D8</accession>
<dbReference type="PANTHER" id="PTHR36840:SF1">
    <property type="entry name" value="BLL5714 PROTEIN"/>
    <property type="match status" value="1"/>
</dbReference>
<feature type="transmembrane region" description="Helical" evidence="1">
    <location>
        <begin position="81"/>
        <end position="98"/>
    </location>
</feature>
<dbReference type="EMBL" id="JAAKZZ010000255">
    <property type="protein sequence ID" value="NGO71017.1"/>
    <property type="molecule type" value="Genomic_DNA"/>
</dbReference>
<reference evidence="2 3" key="1">
    <citation type="submission" date="2020-02" db="EMBL/GenBank/DDBJ databases">
        <title>Whole-genome analyses of novel actinobacteria.</title>
        <authorList>
            <person name="Sahin N."/>
            <person name="Tatar D."/>
        </authorList>
    </citation>
    <scope>NUCLEOTIDE SEQUENCE [LARGE SCALE GENOMIC DNA]</scope>
    <source>
        <strain evidence="2 3">SB3404</strain>
    </source>
</reference>
<dbReference type="Proteomes" id="UP000477722">
    <property type="component" value="Unassembled WGS sequence"/>
</dbReference>
<feature type="transmembrane region" description="Helical" evidence="1">
    <location>
        <begin position="44"/>
        <end position="69"/>
    </location>
</feature>
<keyword evidence="1" id="KW-0812">Transmembrane</keyword>
<keyword evidence="3" id="KW-1185">Reference proteome</keyword>
<dbReference type="InterPro" id="IPR010640">
    <property type="entry name" value="Low_temperature_requirement_A"/>
</dbReference>
<organism evidence="2 3">
    <name type="scientific">Streptomyces boncukensis</name>
    <dbReference type="NCBI Taxonomy" id="2711219"/>
    <lineage>
        <taxon>Bacteria</taxon>
        <taxon>Bacillati</taxon>
        <taxon>Actinomycetota</taxon>
        <taxon>Actinomycetes</taxon>
        <taxon>Kitasatosporales</taxon>
        <taxon>Streptomycetaceae</taxon>
        <taxon>Streptomyces</taxon>
    </lineage>
</organism>
<proteinExistence type="predicted"/>
<evidence type="ECO:0000313" key="2">
    <source>
        <dbReference type="EMBL" id="NGO71017.1"/>
    </source>
</evidence>
<name>A0A6G4X2D8_9ACTN</name>
<dbReference type="AlphaFoldDB" id="A0A6G4X2D8"/>
<gene>
    <name evidence="2" type="ORF">G5C65_22175</name>
</gene>
<protein>
    <submittedName>
        <fullName evidence="2">Low temperature requirement protein A</fullName>
    </submittedName>
</protein>
<feature type="transmembrane region" description="Helical" evidence="1">
    <location>
        <begin position="141"/>
        <end position="160"/>
    </location>
</feature>
<dbReference type="Pfam" id="PF06772">
    <property type="entry name" value="LtrA"/>
    <property type="match status" value="1"/>
</dbReference>
<evidence type="ECO:0000256" key="1">
    <source>
        <dbReference type="SAM" id="Phobius"/>
    </source>
</evidence>
<keyword evidence="1" id="KW-1133">Transmembrane helix</keyword>
<dbReference type="PANTHER" id="PTHR36840">
    <property type="entry name" value="BLL5714 PROTEIN"/>
    <property type="match status" value="1"/>
</dbReference>